<organism evidence="3 4">
    <name type="scientific">Microctonus aethiopoides</name>
    <dbReference type="NCBI Taxonomy" id="144406"/>
    <lineage>
        <taxon>Eukaryota</taxon>
        <taxon>Metazoa</taxon>
        <taxon>Ecdysozoa</taxon>
        <taxon>Arthropoda</taxon>
        <taxon>Hexapoda</taxon>
        <taxon>Insecta</taxon>
        <taxon>Pterygota</taxon>
        <taxon>Neoptera</taxon>
        <taxon>Endopterygota</taxon>
        <taxon>Hymenoptera</taxon>
        <taxon>Apocrita</taxon>
        <taxon>Ichneumonoidea</taxon>
        <taxon>Braconidae</taxon>
        <taxon>Euphorinae</taxon>
        <taxon>Microctonus</taxon>
    </lineage>
</organism>
<gene>
    <name evidence="3" type="ORF">PV328_008745</name>
</gene>
<proteinExistence type="predicted"/>
<keyword evidence="1" id="KW-1133">Transmembrane helix</keyword>
<keyword evidence="1" id="KW-0472">Membrane</keyword>
<evidence type="ECO:0000256" key="1">
    <source>
        <dbReference type="SAM" id="Phobius"/>
    </source>
</evidence>
<dbReference type="AlphaFoldDB" id="A0AA39FJX0"/>
<dbReference type="InterPro" id="IPR029063">
    <property type="entry name" value="SAM-dependent_MTases_sf"/>
</dbReference>
<dbReference type="PANTHER" id="PTHR45036">
    <property type="entry name" value="METHYLTRANSFERASE LIKE 7B"/>
    <property type="match status" value="1"/>
</dbReference>
<dbReference type="InterPro" id="IPR013216">
    <property type="entry name" value="Methyltransf_11"/>
</dbReference>
<reference evidence="3" key="1">
    <citation type="journal article" date="2023" name="bioRxiv">
        <title>Scaffold-level genome assemblies of two parasitoid biocontrol wasps reveal the parthenogenesis mechanism and an associated novel virus.</title>
        <authorList>
            <person name="Inwood S."/>
            <person name="Skelly J."/>
            <person name="Guhlin J."/>
            <person name="Harrop T."/>
            <person name="Goldson S."/>
            <person name="Dearden P."/>
        </authorList>
    </citation>
    <scope>NUCLEOTIDE SEQUENCE</scope>
    <source>
        <strain evidence="3">Irish</strain>
        <tissue evidence="3">Whole body</tissue>
    </source>
</reference>
<evidence type="ECO:0000313" key="4">
    <source>
        <dbReference type="Proteomes" id="UP001168990"/>
    </source>
</evidence>
<dbReference type="PANTHER" id="PTHR45036:SF1">
    <property type="entry name" value="METHYLTRANSFERASE LIKE 7A"/>
    <property type="match status" value="1"/>
</dbReference>
<evidence type="ECO:0000313" key="3">
    <source>
        <dbReference type="EMBL" id="KAK0170969.1"/>
    </source>
</evidence>
<feature type="transmembrane region" description="Helical" evidence="1">
    <location>
        <begin position="6"/>
        <end position="29"/>
    </location>
</feature>
<name>A0AA39FJX0_9HYME</name>
<dbReference type="Gene3D" id="3.40.50.150">
    <property type="entry name" value="Vaccinia Virus protein VP39"/>
    <property type="match status" value="1"/>
</dbReference>
<dbReference type="EMBL" id="JAQQBS010000003">
    <property type="protein sequence ID" value="KAK0170969.1"/>
    <property type="molecule type" value="Genomic_DNA"/>
</dbReference>
<dbReference type="Proteomes" id="UP001168990">
    <property type="component" value="Unassembled WGS sequence"/>
</dbReference>
<dbReference type="GO" id="GO:0008757">
    <property type="term" value="F:S-adenosylmethionine-dependent methyltransferase activity"/>
    <property type="evidence" value="ECO:0007669"/>
    <property type="project" value="InterPro"/>
</dbReference>
<protein>
    <recommendedName>
        <fullName evidence="2">Methyltransferase type 11 domain-containing protein</fullName>
    </recommendedName>
</protein>
<dbReference type="Pfam" id="PF08241">
    <property type="entry name" value="Methyltransf_11"/>
    <property type="match status" value="1"/>
</dbReference>
<dbReference type="InterPro" id="IPR052356">
    <property type="entry name" value="Thiol_S-MT"/>
</dbReference>
<comment type="caution">
    <text evidence="3">The sequence shown here is derived from an EMBL/GenBank/DDBJ whole genome shotgun (WGS) entry which is preliminary data.</text>
</comment>
<keyword evidence="1" id="KW-0812">Transmembrane</keyword>
<feature type="domain" description="Methyltransferase type 11" evidence="2">
    <location>
        <begin position="87"/>
        <end position="185"/>
    </location>
</feature>
<accession>A0AA39FJX0</accession>
<sequence>MGVNDIYIRDIFMTVGFILLGLIIVHYIVKWKWCKLVGIIYRSHLLCFEAECAYLSAPHKKYLFAPLNDARSNDEILQYEKCIRVVEIGVRTGENIQYYPDGTHFVGVDLNRRLKEYLTRSDRAWQFSHITIEKLIIGDGSSLKGIPNDCVDAVVTVRSLCSTSSIRSTLDEIQRVLAPGGKYFFLEHVPDKPGTLIRYIQRFLTKTRIWPSLYGDCRLDSNPINEIETTKFKDVIWKPITLCGYVSQPYKLYLTRNHIMGTATK</sequence>
<dbReference type="CDD" id="cd02440">
    <property type="entry name" value="AdoMet_MTases"/>
    <property type="match status" value="1"/>
</dbReference>
<keyword evidence="4" id="KW-1185">Reference proteome</keyword>
<evidence type="ECO:0000259" key="2">
    <source>
        <dbReference type="Pfam" id="PF08241"/>
    </source>
</evidence>
<dbReference type="SUPFAM" id="SSF53335">
    <property type="entry name" value="S-adenosyl-L-methionine-dependent methyltransferases"/>
    <property type="match status" value="1"/>
</dbReference>
<reference evidence="3" key="2">
    <citation type="submission" date="2023-03" db="EMBL/GenBank/DDBJ databases">
        <authorList>
            <person name="Inwood S.N."/>
            <person name="Skelly J.G."/>
            <person name="Guhlin J."/>
            <person name="Harrop T.W.R."/>
            <person name="Goldson S.G."/>
            <person name="Dearden P.K."/>
        </authorList>
    </citation>
    <scope>NUCLEOTIDE SEQUENCE</scope>
    <source>
        <strain evidence="3">Irish</strain>
        <tissue evidence="3">Whole body</tissue>
    </source>
</reference>